<dbReference type="SMART" id="SM00015">
    <property type="entry name" value="IQ"/>
    <property type="match status" value="3"/>
</dbReference>
<evidence type="ECO:0000256" key="8">
    <source>
        <dbReference type="ARBA" id="ARBA00022771"/>
    </source>
</evidence>
<proteinExistence type="inferred from homology"/>
<dbReference type="PROSITE" id="PS50238">
    <property type="entry name" value="RHOGAP"/>
    <property type="match status" value="1"/>
</dbReference>
<evidence type="ECO:0000256" key="3">
    <source>
        <dbReference type="ARBA" id="ARBA00022468"/>
    </source>
</evidence>
<sequence length="2088" mass="239774">ENNRYIVQVFVGALSQHYEALSVEASKQTTAEEIVSCIAERLSLTTGSGFELAEVVGDTLERECKERRLGAAECPVALMLLWPKANPQEEYYRFYLREKLNDTVWADGFTMDPQLIKDYFCRFLYQPADREYPDLCQLPDLNEHTLLDNLRARFIAGHIYTYVGSILIAVNPFKFLILLIRRVPTSLFYNRRMGPELPPHIFAVADSAYHCMLRNRRNQCIVISGESGSGKTESTNFLLHHLTALSQKGSHGSGVEQTILSAGPVLEAFGNAKTAHNNNSSRFGKFIQVNYKENGMVHGAVVQKYLLEKSRICSQGRNERNYHVFYYLLAGASDTDKQQLHLQTSGCYVLDNVDEKYEFSRLKQSMEMVGFTAEKQRRLFSVLSAVLLLGNVEFQPRKSAYHHDEAVGVKNSEIVLLISELLRVKQETLLAALTAKRARASGETLVINYKTCRKLSLLQAIAARDAMAKCLYGALFDWIVLQVNHALLSKKDTLREHQGNSIGVLDIFGFEDFGLCNSFEQFCINYANEHLQHYFNQHVFKYEQEEYRKEGIKWRDIDFLDNSACLHLIEGKPNGLLCVLDDQCNFPGASNETLLQKFNSVHKENMFYEMPQKREAAFIVRHYAGKVKYQVVEMREKNLDLMRQEIVGVLKNSNMAFVRELVGADPVAVFRWAIVRAFFRGYFAFHEAGRKHRLSRDGNKPSTMHNRYRNHTPNDTILRKNKSFRPRERGKKGLKNLQSVKTLAGRTQSIGQMGKARKQPMTVTAQFQQSLHSLMDTLNQANPFFIRCIKSNSNKVANTFDDETVQRQLRYTGMLETVRIRQAGYNVRLTYDEFIQLYRILLPKGLLSSQSDVRSFLLTLNLNRDNYQVGSSKIFMRECEKVKLDYRLHQQIMASIITIQRWFRSVLERASFLKLKAAAITIQAFWRMVMVQQQKRQWNISASKIQRAWRSHTNSAWYRKLRTRVIIFQAHVRGYLVRRKIKDLKKIIYHLLNFFCSYEYWDFFFSLFLTNRDLFKNFAKELNLTENFIKKERAVDAGELAESQENRTLRVGDPNKEILGVEFRRRVSPRKVVLSEIRNCSDELIAAGNDLEPTSGAHSDSEMETGDSNLWKEMKCMPPPPRLPRRRDNSTKPPNKLALKFIICIKKFVMIINIGVIILMLATFWFGRIQRGSGSASNILVFILLNPSSADEANLFASCTFSATFYCLRKALLVVQNYILVVDFSFMVLMISFSLEYQSLFFNCIFHLLSMKKTELTSTSFNRITYCQDWKCLMSSGQELKRRNSGPEPSHYQHSNASQQPTQLHSPSADLLEWKGTSMFTIAGHSFRKIGRLNKDDCCSSCLEPMLHLTHGHKCTAVENIYISQTSATMLSLLRGLLNWCNTSLLSNVFSRYSEETLPNLKMLYWFSVALRKDYRRIYRRNRLRSFFRSIAHHPRFMFYLNLTLTTISVSHNSNLFSRVNPSKLCKSNTPFSSKRYMTNVSLTGNVVIIDGYSYLGLTISRQSMAHHIYIKSSDLYCLAYYVNCKQLFHTKCIQNGGVLQLPCHPSVGSGSRKNKQSRKSARLLAGSSHSHAQAKFNLQGTSEFTDSTDKIISGIKELQLMQDFITKKIYKIELAEGEKPSKADMVFKQALREFKDNLIATYSVVNKQGTEALNIKYKDLIANFSHVMETVRLQEHMRSDFPVTMGVNAFRGFMNEFMTITREEQEKPRKTKRKKDKKRKVEDPVMHAGHHFVLTIINIPTACEICSSFFMWPIERGLVCQNCKLTCHKKCYIKVVAICSKEVIVPKLCPHPVFGVPLQQLTSADEKIPLIVDRLITTIEMYFLYTEGIYRKSGVSSKVRELKARMEEGKIESIQFERYQAHVLASVLKSFLREMPEPLLTFDCYDDFLRAANLTEDKVSTMFTILKKLPKLNFDLMERLIFHLARVALHEDVNRMSSSALAIVFAPCILRTNKIVPAQDSLHDISRQTTCVEIIISEQLRKVRSTLADIDTLDTACHTATYRLSSIRSSKVSSILHILPDFPEIASHPELALYIIVKTDEEEAMLMGKIEEIQKEKALLTSTLPSLTRSPSDDDLLSTDDGSLDEV</sequence>
<dbReference type="CDD" id="cd01385">
    <property type="entry name" value="MYSc_Myo9"/>
    <property type="match status" value="1"/>
</dbReference>
<keyword evidence="3" id="KW-0343">GTPase activation</keyword>
<evidence type="ECO:0008006" key="19">
    <source>
        <dbReference type="Google" id="ProtNLM"/>
    </source>
</evidence>
<feature type="compositionally biased region" description="Polar residues" evidence="15">
    <location>
        <begin position="1292"/>
        <end position="1304"/>
    </location>
</feature>
<evidence type="ECO:0000256" key="12">
    <source>
        <dbReference type="ARBA" id="ARBA00023123"/>
    </source>
</evidence>
<dbReference type="PROSITE" id="PS50096">
    <property type="entry name" value="IQ"/>
    <property type="match status" value="1"/>
</dbReference>
<dbReference type="InterPro" id="IPR000198">
    <property type="entry name" value="RhoGAP_dom"/>
</dbReference>
<dbReference type="PRINTS" id="PR00193">
    <property type="entry name" value="MYOSINHEAVY"/>
</dbReference>
<dbReference type="EnsemblMetazoa" id="RPRC007922-RA">
    <property type="protein sequence ID" value="RPRC007922-PA"/>
    <property type="gene ID" value="RPRC007922"/>
</dbReference>
<dbReference type="HOGENOM" id="CLU_232563_0_0_1"/>
<reference evidence="17" key="1">
    <citation type="submission" date="2015-05" db="UniProtKB">
        <authorList>
            <consortium name="EnsemblMetazoa"/>
        </authorList>
    </citation>
    <scope>IDENTIFICATION</scope>
</reference>
<dbReference type="InterPro" id="IPR027417">
    <property type="entry name" value="P-loop_NTPase"/>
</dbReference>
<dbReference type="Gene3D" id="3.10.20.90">
    <property type="entry name" value="Phosphatidylinositol 3-kinase Catalytic Subunit, Chain A, domain 1"/>
    <property type="match status" value="1"/>
</dbReference>
<keyword evidence="11" id="KW-0175">Coiled coil</keyword>
<accession>T1HV52</accession>
<dbReference type="GO" id="GO:0000146">
    <property type="term" value="F:microfilament motor activity"/>
    <property type="evidence" value="ECO:0007669"/>
    <property type="project" value="InterPro"/>
</dbReference>
<evidence type="ECO:0000256" key="11">
    <source>
        <dbReference type="ARBA" id="ARBA00023054"/>
    </source>
</evidence>
<dbReference type="eggNOG" id="KOG1453">
    <property type="taxonomic scope" value="Eukaryota"/>
</dbReference>
<dbReference type="InterPro" id="IPR029071">
    <property type="entry name" value="Ubiquitin-like_domsf"/>
</dbReference>
<dbReference type="SUPFAM" id="SSF54236">
    <property type="entry name" value="Ubiquitin-like"/>
    <property type="match status" value="1"/>
</dbReference>
<keyword evidence="14" id="KW-0009">Actin-binding</keyword>
<keyword evidence="12 14" id="KW-0518">Myosin</keyword>
<dbReference type="PROSITE" id="PS50200">
    <property type="entry name" value="RA"/>
    <property type="match status" value="1"/>
</dbReference>
<evidence type="ECO:0000256" key="4">
    <source>
        <dbReference type="ARBA" id="ARBA00022490"/>
    </source>
</evidence>
<dbReference type="PROSITE" id="PS50081">
    <property type="entry name" value="ZF_DAG_PE_2"/>
    <property type="match status" value="1"/>
</dbReference>
<evidence type="ECO:0000256" key="6">
    <source>
        <dbReference type="ARBA" id="ARBA00022737"/>
    </source>
</evidence>
<evidence type="ECO:0000256" key="10">
    <source>
        <dbReference type="ARBA" id="ARBA00022840"/>
    </source>
</evidence>
<feature type="transmembrane region" description="Helical" evidence="16">
    <location>
        <begin position="1148"/>
        <end position="1167"/>
    </location>
</feature>
<dbReference type="SMART" id="SM00314">
    <property type="entry name" value="RA"/>
    <property type="match status" value="1"/>
</dbReference>
<dbReference type="GO" id="GO:0005096">
    <property type="term" value="F:GTPase activator activity"/>
    <property type="evidence" value="ECO:0007669"/>
    <property type="project" value="UniProtKB-KW"/>
</dbReference>
<feature type="compositionally biased region" description="Acidic residues" evidence="15">
    <location>
        <begin position="2074"/>
        <end position="2088"/>
    </location>
</feature>
<dbReference type="InterPro" id="IPR001609">
    <property type="entry name" value="Myosin_head_motor_dom-like"/>
</dbReference>
<comment type="subcellular location">
    <subcellularLocation>
        <location evidence="1">Cytoplasm</location>
    </subcellularLocation>
</comment>
<organism evidence="17 18">
    <name type="scientific">Rhodnius prolixus</name>
    <name type="common">Triatomid bug</name>
    <dbReference type="NCBI Taxonomy" id="13249"/>
    <lineage>
        <taxon>Eukaryota</taxon>
        <taxon>Metazoa</taxon>
        <taxon>Ecdysozoa</taxon>
        <taxon>Arthropoda</taxon>
        <taxon>Hexapoda</taxon>
        <taxon>Insecta</taxon>
        <taxon>Pterygota</taxon>
        <taxon>Neoptera</taxon>
        <taxon>Paraneoptera</taxon>
        <taxon>Hemiptera</taxon>
        <taxon>Heteroptera</taxon>
        <taxon>Panheteroptera</taxon>
        <taxon>Cimicomorpha</taxon>
        <taxon>Reduviidae</taxon>
        <taxon>Triatominae</taxon>
        <taxon>Rhodnius</taxon>
    </lineage>
</organism>
<dbReference type="VEuPathDB" id="VectorBase:RPRC007922"/>
<dbReference type="Pfam" id="PF00130">
    <property type="entry name" value="C1_1"/>
    <property type="match status" value="1"/>
</dbReference>
<dbReference type="GO" id="GO:0005737">
    <property type="term" value="C:cytoplasm"/>
    <property type="evidence" value="ECO:0007669"/>
    <property type="project" value="UniProtKB-SubCell"/>
</dbReference>
<dbReference type="SMART" id="SM00324">
    <property type="entry name" value="RhoGAP"/>
    <property type="match status" value="1"/>
</dbReference>
<evidence type="ECO:0000256" key="15">
    <source>
        <dbReference type="SAM" id="MobiDB-lite"/>
    </source>
</evidence>
<dbReference type="GO" id="GO:0005884">
    <property type="term" value="C:actin filament"/>
    <property type="evidence" value="ECO:0007669"/>
    <property type="project" value="TreeGrafter"/>
</dbReference>
<keyword evidence="4" id="KW-0963">Cytoplasm</keyword>
<feature type="region of interest" description="Disordered" evidence="15">
    <location>
        <begin position="693"/>
        <end position="717"/>
    </location>
</feature>
<feature type="transmembrane region" description="Helical" evidence="16">
    <location>
        <begin position="159"/>
        <end position="180"/>
    </location>
</feature>
<keyword evidence="7 14" id="KW-0547">Nucleotide-binding</keyword>
<dbReference type="PROSITE" id="PS00479">
    <property type="entry name" value="ZF_DAG_PE_1"/>
    <property type="match status" value="1"/>
</dbReference>
<dbReference type="Pfam" id="PF00063">
    <property type="entry name" value="Myosin_head"/>
    <property type="match status" value="1"/>
</dbReference>
<feature type="region of interest" description="Disordered" evidence="15">
    <location>
        <begin position="2065"/>
        <end position="2088"/>
    </location>
</feature>
<dbReference type="Pfam" id="PF00620">
    <property type="entry name" value="RhoGAP"/>
    <property type="match status" value="1"/>
</dbReference>
<dbReference type="Gene3D" id="3.40.850.10">
    <property type="entry name" value="Kinesin motor domain"/>
    <property type="match status" value="2"/>
</dbReference>
<dbReference type="Proteomes" id="UP000015103">
    <property type="component" value="Unassembled WGS sequence"/>
</dbReference>
<evidence type="ECO:0000256" key="7">
    <source>
        <dbReference type="ARBA" id="ARBA00022741"/>
    </source>
</evidence>
<protein>
    <recommendedName>
        <fullName evidence="19">Myosin class v heavy chain</fullName>
    </recommendedName>
</protein>
<dbReference type="SUPFAM" id="SSF57889">
    <property type="entry name" value="Cysteine-rich domain"/>
    <property type="match status" value="1"/>
</dbReference>
<keyword evidence="10 14" id="KW-0067">ATP-binding</keyword>
<feature type="compositionally biased region" description="Polar residues" evidence="15">
    <location>
        <begin position="700"/>
        <end position="715"/>
    </location>
</feature>
<keyword evidence="18" id="KW-1185">Reference proteome</keyword>
<dbReference type="InterPro" id="IPR008936">
    <property type="entry name" value="Rho_GTPase_activation_prot"/>
</dbReference>
<dbReference type="PANTHER" id="PTHR46184">
    <property type="entry name" value="UNCONVENTIONAL MYOSIN-IXB-LIKE PROTEIN"/>
    <property type="match status" value="1"/>
</dbReference>
<dbReference type="InterPro" id="IPR046349">
    <property type="entry name" value="C1-like_sf"/>
</dbReference>
<dbReference type="eggNOG" id="KOG4229">
    <property type="taxonomic scope" value="Eukaryota"/>
</dbReference>
<feature type="binding site" evidence="14">
    <location>
        <begin position="225"/>
        <end position="232"/>
    </location>
    <ligand>
        <name>ATP</name>
        <dbReference type="ChEBI" id="CHEBI:30616"/>
    </ligand>
</feature>
<keyword evidence="9" id="KW-0862">Zinc</keyword>
<dbReference type="Pfam" id="PF00612">
    <property type="entry name" value="IQ"/>
    <property type="match status" value="3"/>
</dbReference>
<dbReference type="GO" id="GO:0051015">
    <property type="term" value="F:actin filament binding"/>
    <property type="evidence" value="ECO:0007669"/>
    <property type="project" value="TreeGrafter"/>
</dbReference>
<name>T1HV52_RHOPR</name>
<dbReference type="GO" id="GO:0035556">
    <property type="term" value="P:intracellular signal transduction"/>
    <property type="evidence" value="ECO:0007669"/>
    <property type="project" value="InterPro"/>
</dbReference>
<dbReference type="PANTHER" id="PTHR46184:SF5">
    <property type="entry name" value="UNCONVENTIONAL MYOSIN-IXA-LIKE"/>
    <property type="match status" value="1"/>
</dbReference>
<dbReference type="InterPro" id="IPR036961">
    <property type="entry name" value="Kinesin_motor_dom_sf"/>
</dbReference>
<evidence type="ECO:0000256" key="16">
    <source>
        <dbReference type="SAM" id="Phobius"/>
    </source>
</evidence>
<evidence type="ECO:0000256" key="14">
    <source>
        <dbReference type="PROSITE-ProRule" id="PRU00782"/>
    </source>
</evidence>
<feature type="transmembrane region" description="Helical" evidence="16">
    <location>
        <begin position="1218"/>
        <end position="1235"/>
    </location>
</feature>
<dbReference type="Gene3D" id="1.10.10.820">
    <property type="match status" value="1"/>
</dbReference>
<dbReference type="Gene3D" id="1.20.58.530">
    <property type="match status" value="1"/>
</dbReference>
<evidence type="ECO:0000256" key="2">
    <source>
        <dbReference type="ARBA" id="ARBA00008314"/>
    </source>
</evidence>
<dbReference type="InterPro" id="IPR000159">
    <property type="entry name" value="RA_dom"/>
</dbReference>
<keyword evidence="8" id="KW-0863">Zinc-finger</keyword>
<feature type="region of interest" description="Disordered" evidence="15">
    <location>
        <begin position="1548"/>
        <end position="1569"/>
    </location>
</feature>
<dbReference type="Gene3D" id="1.10.555.10">
    <property type="entry name" value="Rho GTPase activation protein"/>
    <property type="match status" value="1"/>
</dbReference>
<evidence type="ECO:0000256" key="1">
    <source>
        <dbReference type="ARBA" id="ARBA00004496"/>
    </source>
</evidence>
<dbReference type="InterPro" id="IPR036023">
    <property type="entry name" value="MYSc_Myo9"/>
</dbReference>
<dbReference type="SMART" id="SM00109">
    <property type="entry name" value="C1"/>
    <property type="match status" value="1"/>
</dbReference>
<dbReference type="Gene3D" id="1.20.120.720">
    <property type="entry name" value="Myosin VI head, motor domain, U50 subdomain"/>
    <property type="match status" value="1"/>
</dbReference>
<dbReference type="SUPFAM" id="SSF48350">
    <property type="entry name" value="GTPase activation domain, GAP"/>
    <property type="match status" value="1"/>
</dbReference>
<dbReference type="GO" id="GO:0005524">
    <property type="term" value="F:ATP binding"/>
    <property type="evidence" value="ECO:0007669"/>
    <property type="project" value="UniProtKB-UniRule"/>
</dbReference>
<dbReference type="Gene3D" id="1.20.5.190">
    <property type="match status" value="2"/>
</dbReference>
<dbReference type="EMBL" id="ACPB03023273">
    <property type="status" value="NOT_ANNOTATED_CDS"/>
    <property type="molecule type" value="Genomic_DNA"/>
</dbReference>
<dbReference type="Gene3D" id="6.20.240.20">
    <property type="match status" value="1"/>
</dbReference>
<dbReference type="InterPro" id="IPR002219">
    <property type="entry name" value="PKC_DAG/PE"/>
</dbReference>
<keyword evidence="13 14" id="KW-0505">Motor protein</keyword>
<keyword evidence="16" id="KW-0812">Transmembrane</keyword>
<keyword evidence="16" id="KW-0472">Membrane</keyword>
<dbReference type="STRING" id="13249.T1HV52"/>
<dbReference type="InterPro" id="IPR046987">
    <property type="entry name" value="Myo9"/>
</dbReference>
<dbReference type="GO" id="GO:0016459">
    <property type="term" value="C:myosin complex"/>
    <property type="evidence" value="ECO:0007669"/>
    <property type="project" value="UniProtKB-KW"/>
</dbReference>
<dbReference type="InParanoid" id="T1HV52"/>
<feature type="compositionally biased region" description="Basic residues" evidence="15">
    <location>
        <begin position="1553"/>
        <end position="1562"/>
    </location>
</feature>
<evidence type="ECO:0000256" key="13">
    <source>
        <dbReference type="ARBA" id="ARBA00023175"/>
    </source>
</evidence>
<dbReference type="GO" id="GO:0008270">
    <property type="term" value="F:zinc ion binding"/>
    <property type="evidence" value="ECO:0007669"/>
    <property type="project" value="UniProtKB-KW"/>
</dbReference>
<dbReference type="CDD" id="cd20818">
    <property type="entry name" value="C1_Myosin-IX"/>
    <property type="match status" value="1"/>
</dbReference>
<evidence type="ECO:0000256" key="9">
    <source>
        <dbReference type="ARBA" id="ARBA00022833"/>
    </source>
</evidence>
<dbReference type="PROSITE" id="PS51456">
    <property type="entry name" value="MYOSIN_MOTOR"/>
    <property type="match status" value="1"/>
</dbReference>
<comment type="similarity">
    <text evidence="2 14">Belongs to the TRAFAC class myosin-kinesin ATPase superfamily. Myosin family.</text>
</comment>
<evidence type="ECO:0000313" key="17">
    <source>
        <dbReference type="EnsemblMetazoa" id="RPRC007922-PA"/>
    </source>
</evidence>
<keyword evidence="6" id="KW-0677">Repeat</keyword>
<dbReference type="Pfam" id="PF00788">
    <property type="entry name" value="RA"/>
    <property type="match status" value="1"/>
</dbReference>
<dbReference type="SUPFAM" id="SSF52540">
    <property type="entry name" value="P-loop containing nucleoside triphosphate hydrolases"/>
    <property type="match status" value="1"/>
</dbReference>
<keyword evidence="16" id="KW-1133">Transmembrane helix</keyword>
<feature type="region of interest" description="Actin-binding" evidence="14">
    <location>
        <begin position="771"/>
        <end position="793"/>
    </location>
</feature>
<evidence type="ECO:0000313" key="18">
    <source>
        <dbReference type="Proteomes" id="UP000015103"/>
    </source>
</evidence>
<dbReference type="SMART" id="SM00242">
    <property type="entry name" value="MYSc"/>
    <property type="match status" value="1"/>
</dbReference>
<feature type="region of interest" description="Disordered" evidence="15">
    <location>
        <begin position="1280"/>
        <end position="1304"/>
    </location>
</feature>
<evidence type="ECO:0000256" key="5">
    <source>
        <dbReference type="ARBA" id="ARBA00022723"/>
    </source>
</evidence>
<keyword evidence="5" id="KW-0479">Metal-binding</keyword>
<dbReference type="FunFam" id="3.40.850.10:FF:000008">
    <property type="entry name" value="Putative unconventional myosin-IXa"/>
    <property type="match status" value="1"/>
</dbReference>
<dbReference type="InterPro" id="IPR000048">
    <property type="entry name" value="IQ_motif_EF-hand-BS"/>
</dbReference>
<dbReference type="Gene3D" id="3.30.60.20">
    <property type="match status" value="1"/>
</dbReference>
<dbReference type="OMA" id="INDYRSM"/>